<protein>
    <submittedName>
        <fullName evidence="3">XdhC/CoxI family protein</fullName>
    </submittedName>
</protein>
<dbReference type="AlphaFoldDB" id="A0A418QR99"/>
<dbReference type="Pfam" id="PF13478">
    <property type="entry name" value="XdhC_C"/>
    <property type="match status" value="1"/>
</dbReference>
<keyword evidence="4" id="KW-1185">Reference proteome</keyword>
<dbReference type="EMBL" id="QYCN01000028">
    <property type="protein sequence ID" value="RIY07611.1"/>
    <property type="molecule type" value="Genomic_DNA"/>
</dbReference>
<proteinExistence type="predicted"/>
<dbReference type="InterPro" id="IPR052698">
    <property type="entry name" value="MoCofactor_Util/Proc"/>
</dbReference>
<dbReference type="PANTHER" id="PTHR30388">
    <property type="entry name" value="ALDEHYDE OXIDOREDUCTASE MOLYBDENUM COFACTOR ASSEMBLY PROTEIN"/>
    <property type="match status" value="1"/>
</dbReference>
<evidence type="ECO:0000313" key="4">
    <source>
        <dbReference type="Proteomes" id="UP000284250"/>
    </source>
</evidence>
<dbReference type="OrthoDB" id="9773039at2"/>
<feature type="domain" description="XdhC Rossmann" evidence="2">
    <location>
        <begin position="167"/>
        <end position="308"/>
    </location>
</feature>
<sequence length="315" mass="34521">MLVWQHATANLRAGIPVALLCVLNSVGSSPGRQGFKMSVTAVSMAGSIGGGIMEHKFVEKARGLLLQDAAAPVVRHQVHRREAPADRSGLICSGEQWILVLPLHSADLPVILELKQLLRAHIPGQLRLSAAHRVEVLAAEPQVPAYALHLGPDWYYTEQLGFQDHVTIVGGGHVALALSRVLAALEFELTVLDDRPGLNTHLFNPFAHHKRIVRYETLEREIVAGPRQYVILMTFGYRTDLLALRQLLALPVRYLGVMGSASKITEMLDTLREEGVPEATLARIHAPIGLAIHSRTPEEIAISIAAELIRERNTP</sequence>
<evidence type="ECO:0000313" key="3">
    <source>
        <dbReference type="EMBL" id="RIY07611.1"/>
    </source>
</evidence>
<dbReference type="Gene3D" id="3.40.50.720">
    <property type="entry name" value="NAD(P)-binding Rossmann-like Domain"/>
    <property type="match status" value="1"/>
</dbReference>
<dbReference type="InterPro" id="IPR027051">
    <property type="entry name" value="XdhC_Rossmann_dom"/>
</dbReference>
<organism evidence="3 4">
    <name type="scientific">Hymenobacter rubripertinctus</name>
    <dbReference type="NCBI Taxonomy" id="2029981"/>
    <lineage>
        <taxon>Bacteria</taxon>
        <taxon>Pseudomonadati</taxon>
        <taxon>Bacteroidota</taxon>
        <taxon>Cytophagia</taxon>
        <taxon>Cytophagales</taxon>
        <taxon>Hymenobacteraceae</taxon>
        <taxon>Hymenobacter</taxon>
    </lineage>
</organism>
<comment type="caution">
    <text evidence="3">The sequence shown here is derived from an EMBL/GenBank/DDBJ whole genome shotgun (WGS) entry which is preliminary data.</text>
</comment>
<gene>
    <name evidence="3" type="ORF">D0T11_16150</name>
</gene>
<accession>A0A418QR99</accession>
<evidence type="ECO:0000259" key="1">
    <source>
        <dbReference type="Pfam" id="PF02625"/>
    </source>
</evidence>
<dbReference type="PANTHER" id="PTHR30388:SF6">
    <property type="entry name" value="XANTHINE DEHYDROGENASE SUBUNIT A-RELATED"/>
    <property type="match status" value="1"/>
</dbReference>
<dbReference type="Proteomes" id="UP000284250">
    <property type="component" value="Unassembled WGS sequence"/>
</dbReference>
<dbReference type="Pfam" id="PF02625">
    <property type="entry name" value="XdhC_CoxI"/>
    <property type="match status" value="1"/>
</dbReference>
<reference evidence="3 4" key="1">
    <citation type="submission" date="2019-01" db="EMBL/GenBank/DDBJ databases">
        <title>Hymenobacter humicola sp. nov., isolated from soils in Antarctica.</title>
        <authorList>
            <person name="Sedlacek I."/>
            <person name="Holochova P."/>
            <person name="Kralova S."/>
            <person name="Pantucek R."/>
            <person name="Stankova E."/>
            <person name="Vrbovska V."/>
            <person name="Kristofova L."/>
            <person name="Svec P."/>
            <person name="Busse H.-J."/>
        </authorList>
    </citation>
    <scope>NUCLEOTIDE SEQUENCE [LARGE SCALE GENOMIC DNA]</scope>
    <source>
        <strain evidence="3 4">CCM 8852</strain>
    </source>
</reference>
<dbReference type="InterPro" id="IPR003777">
    <property type="entry name" value="XdhC_CoxI"/>
</dbReference>
<feature type="domain" description="XdhC- CoxI" evidence="1">
    <location>
        <begin position="11"/>
        <end position="74"/>
    </location>
</feature>
<evidence type="ECO:0000259" key="2">
    <source>
        <dbReference type="Pfam" id="PF13478"/>
    </source>
</evidence>
<name>A0A418QR99_9BACT</name>